<gene>
    <name evidence="11" type="ORF">SAMN04487834_10703</name>
</gene>
<evidence type="ECO:0000256" key="9">
    <source>
        <dbReference type="ARBA" id="ARBA00031501"/>
    </source>
</evidence>
<dbReference type="eggNOG" id="COG1640">
    <property type="taxonomic scope" value="Bacteria"/>
</dbReference>
<accession>A0A1H6WN29</accession>
<dbReference type="OrthoDB" id="9811841at2"/>
<keyword evidence="6 10" id="KW-0808">Transferase</keyword>
<evidence type="ECO:0000256" key="7">
    <source>
        <dbReference type="ARBA" id="ARBA00023277"/>
    </source>
</evidence>
<evidence type="ECO:0000256" key="8">
    <source>
        <dbReference type="ARBA" id="ARBA00031423"/>
    </source>
</evidence>
<proteinExistence type="inferred from homology"/>
<dbReference type="PANTHER" id="PTHR32438:SF5">
    <property type="entry name" value="4-ALPHA-GLUCANOTRANSFERASE DPE1, CHLOROPLASTIC_AMYLOPLASTIC"/>
    <property type="match status" value="1"/>
</dbReference>
<protein>
    <recommendedName>
        <fullName evidence="4 10">4-alpha-glucanotransferase</fullName>
        <ecNumber evidence="3 10">2.4.1.25</ecNumber>
    </recommendedName>
    <alternativeName>
        <fullName evidence="8 10">Amylomaltase</fullName>
    </alternativeName>
    <alternativeName>
        <fullName evidence="9 10">Disproportionating enzyme</fullName>
    </alternativeName>
</protein>
<evidence type="ECO:0000256" key="2">
    <source>
        <dbReference type="ARBA" id="ARBA00005684"/>
    </source>
</evidence>
<dbReference type="EMBL" id="FNYK01000070">
    <property type="protein sequence ID" value="SEJ18449.1"/>
    <property type="molecule type" value="Genomic_DNA"/>
</dbReference>
<dbReference type="GO" id="GO:0005975">
    <property type="term" value="P:carbohydrate metabolic process"/>
    <property type="evidence" value="ECO:0007669"/>
    <property type="project" value="InterPro"/>
</dbReference>
<evidence type="ECO:0000256" key="1">
    <source>
        <dbReference type="ARBA" id="ARBA00000439"/>
    </source>
</evidence>
<dbReference type="InterPro" id="IPR017853">
    <property type="entry name" value="GH"/>
</dbReference>
<reference evidence="12" key="1">
    <citation type="submission" date="2016-10" db="EMBL/GenBank/DDBJ databases">
        <authorList>
            <person name="Varghese N."/>
            <person name="Submissions S."/>
        </authorList>
    </citation>
    <scope>NUCLEOTIDE SEQUENCE [LARGE SCALE GENOMIC DNA]</scope>
    <source>
        <strain evidence="12">DSM 20406</strain>
    </source>
</reference>
<dbReference type="NCBIfam" id="TIGR00217">
    <property type="entry name" value="malQ"/>
    <property type="match status" value="1"/>
</dbReference>
<dbReference type="InterPro" id="IPR003385">
    <property type="entry name" value="Glyco_hydro_77"/>
</dbReference>
<keyword evidence="12" id="KW-1185">Reference proteome</keyword>
<keyword evidence="7 10" id="KW-0119">Carbohydrate metabolism</keyword>
<organism evidence="11 12">
    <name type="scientific">Sharpea azabuensis</name>
    <dbReference type="NCBI Taxonomy" id="322505"/>
    <lineage>
        <taxon>Bacteria</taxon>
        <taxon>Bacillati</taxon>
        <taxon>Bacillota</taxon>
        <taxon>Erysipelotrichia</taxon>
        <taxon>Erysipelotrichales</taxon>
        <taxon>Coprobacillaceae</taxon>
        <taxon>Sharpea</taxon>
    </lineage>
</organism>
<sequence length="472" mass="54649">MRQAGILMPVFSLPANHGIGDLGKSAYDFVDLVASAKFKIWQILPLNPAGYGESPYQPSSSFAGDEVYINLDLLVEEGLLEEAPAFEKDSEFINYSAVRAYKSQLLHQAFTKFVPDQDYQDFVEKAFWLEGYAKFIARKKANENKGWLEWTTLEYDEVEYKYQFFVQYYFAKQWLKLKEYANSKGIIIMGDMPIYVGLDSADVYDNKECFLLDQTGHPTSVAGVPPDYFSEDGQLWGNPLYDWDYLKEHDYSFWMKRLSWNKDLFDIIRIDHFRAFDTYWKVPAGETTARNGEWILGPAYDFFDYVYDKMPDLNLVAEDLGDLRPEVLELKDHYHMLGMRIAQFSFGDDMAKVDYKLPEFCIAYTGTHDNAPVNGWYSDLSVGEKKHARAVMNHLQIHGKTMADRQIQWMLSSDAVLAIIMMEDFLALGNVGRINTPSTIGAPNWCWKMSTLAPFERRIKHIKHLLKKYHRA</sequence>
<evidence type="ECO:0000256" key="4">
    <source>
        <dbReference type="ARBA" id="ARBA00020295"/>
    </source>
</evidence>
<comment type="similarity">
    <text evidence="2 10">Belongs to the disproportionating enzyme family.</text>
</comment>
<dbReference type="SUPFAM" id="SSF51445">
    <property type="entry name" value="(Trans)glycosidases"/>
    <property type="match status" value="1"/>
</dbReference>
<evidence type="ECO:0000313" key="12">
    <source>
        <dbReference type="Proteomes" id="UP000183028"/>
    </source>
</evidence>
<dbReference type="NCBIfam" id="NF011080">
    <property type="entry name" value="PRK14508.1-3"/>
    <property type="match status" value="1"/>
</dbReference>
<evidence type="ECO:0000256" key="3">
    <source>
        <dbReference type="ARBA" id="ARBA00012560"/>
    </source>
</evidence>
<dbReference type="STRING" id="322505.SAMN04487836_11126"/>
<evidence type="ECO:0000256" key="6">
    <source>
        <dbReference type="ARBA" id="ARBA00022679"/>
    </source>
</evidence>
<dbReference type="AlphaFoldDB" id="A0A1H6WN29"/>
<dbReference type="Proteomes" id="UP000183028">
    <property type="component" value="Unassembled WGS sequence"/>
</dbReference>
<comment type="catalytic activity">
    <reaction evidence="1 10">
        <text>Transfers a segment of a (1-&gt;4)-alpha-D-glucan to a new position in an acceptor, which may be glucose or a (1-&gt;4)-alpha-D-glucan.</text>
        <dbReference type="EC" id="2.4.1.25"/>
    </reaction>
</comment>
<keyword evidence="5 10" id="KW-0328">Glycosyltransferase</keyword>
<evidence type="ECO:0000256" key="5">
    <source>
        <dbReference type="ARBA" id="ARBA00022676"/>
    </source>
</evidence>
<evidence type="ECO:0000256" key="10">
    <source>
        <dbReference type="RuleBase" id="RU361207"/>
    </source>
</evidence>
<dbReference type="Pfam" id="PF02446">
    <property type="entry name" value="Glyco_hydro_77"/>
    <property type="match status" value="1"/>
</dbReference>
<dbReference type="PANTHER" id="PTHR32438">
    <property type="entry name" value="4-ALPHA-GLUCANOTRANSFERASE DPE1, CHLOROPLASTIC/AMYLOPLASTIC"/>
    <property type="match status" value="1"/>
</dbReference>
<dbReference type="GO" id="GO:0004134">
    <property type="term" value="F:4-alpha-glucanotransferase activity"/>
    <property type="evidence" value="ECO:0007669"/>
    <property type="project" value="UniProtKB-EC"/>
</dbReference>
<evidence type="ECO:0000313" key="11">
    <source>
        <dbReference type="EMBL" id="SEJ18449.1"/>
    </source>
</evidence>
<name>A0A1H6WN29_9FIRM</name>
<dbReference type="Gene3D" id="3.20.20.80">
    <property type="entry name" value="Glycosidases"/>
    <property type="match status" value="1"/>
</dbReference>
<dbReference type="EC" id="2.4.1.25" evidence="3 10"/>